<dbReference type="PANTHER" id="PTHR24106">
    <property type="entry name" value="NACHT, LRR AND CARD DOMAINS-CONTAINING"/>
    <property type="match status" value="1"/>
</dbReference>
<protein>
    <submittedName>
        <fullName evidence="3">Uncharacterized protein</fullName>
    </submittedName>
</protein>
<accession>A0A667WJ14</accession>
<dbReference type="GeneTree" id="ENSGT01150000286904"/>
<dbReference type="Pfam" id="PF13516">
    <property type="entry name" value="LRR_6"/>
    <property type="match status" value="6"/>
</dbReference>
<dbReference type="Gene3D" id="3.80.10.10">
    <property type="entry name" value="Ribonuclease Inhibitor"/>
    <property type="match status" value="2"/>
</dbReference>
<dbReference type="SMART" id="SM00367">
    <property type="entry name" value="LRR_CC"/>
    <property type="match status" value="6"/>
</dbReference>
<dbReference type="Ensembl" id="ENSMMDT00005005556.1">
    <property type="protein sequence ID" value="ENSMMDP00005005410.1"/>
    <property type="gene ID" value="ENSMMDG00005003019.1"/>
</dbReference>
<evidence type="ECO:0000256" key="2">
    <source>
        <dbReference type="ARBA" id="ARBA00022737"/>
    </source>
</evidence>
<dbReference type="InterPro" id="IPR001611">
    <property type="entry name" value="Leu-rich_rpt"/>
</dbReference>
<organism evidence="3 4">
    <name type="scientific">Myripristis murdjan</name>
    <name type="common">pinecone soldierfish</name>
    <dbReference type="NCBI Taxonomy" id="586833"/>
    <lineage>
        <taxon>Eukaryota</taxon>
        <taxon>Metazoa</taxon>
        <taxon>Chordata</taxon>
        <taxon>Craniata</taxon>
        <taxon>Vertebrata</taxon>
        <taxon>Euteleostomi</taxon>
        <taxon>Actinopterygii</taxon>
        <taxon>Neopterygii</taxon>
        <taxon>Teleostei</taxon>
        <taxon>Neoteleostei</taxon>
        <taxon>Acanthomorphata</taxon>
        <taxon>Holocentriformes</taxon>
        <taxon>Holocentridae</taxon>
        <taxon>Myripristis</taxon>
    </lineage>
</organism>
<evidence type="ECO:0000313" key="4">
    <source>
        <dbReference type="Proteomes" id="UP000472263"/>
    </source>
</evidence>
<evidence type="ECO:0000256" key="1">
    <source>
        <dbReference type="ARBA" id="ARBA00022614"/>
    </source>
</evidence>
<dbReference type="InterPro" id="IPR006553">
    <property type="entry name" value="Leu-rich_rpt_Cys-con_subtyp"/>
</dbReference>
<keyword evidence="4" id="KW-1185">Reference proteome</keyword>
<reference evidence="3" key="3">
    <citation type="submission" date="2025-09" db="UniProtKB">
        <authorList>
            <consortium name="Ensembl"/>
        </authorList>
    </citation>
    <scope>IDENTIFICATION</scope>
</reference>
<dbReference type="InterPro" id="IPR051261">
    <property type="entry name" value="NLR"/>
</dbReference>
<proteinExistence type="predicted"/>
<dbReference type="InterPro" id="IPR003591">
    <property type="entry name" value="Leu-rich_rpt_typical-subtyp"/>
</dbReference>
<dbReference type="InterPro" id="IPR032675">
    <property type="entry name" value="LRR_dom_sf"/>
</dbReference>
<reference evidence="3" key="1">
    <citation type="submission" date="2019-06" db="EMBL/GenBank/DDBJ databases">
        <authorList>
            <consortium name="Wellcome Sanger Institute Data Sharing"/>
        </authorList>
    </citation>
    <scope>NUCLEOTIDE SEQUENCE [LARGE SCALE GENOMIC DNA]</scope>
</reference>
<dbReference type="AlphaFoldDB" id="A0A667WJ14"/>
<evidence type="ECO:0000313" key="3">
    <source>
        <dbReference type="Ensembl" id="ENSMMDP00005005410.1"/>
    </source>
</evidence>
<dbReference type="SMART" id="SM00368">
    <property type="entry name" value="LRR_RI"/>
    <property type="match status" value="12"/>
</dbReference>
<name>A0A667WJ14_9TELE</name>
<dbReference type="Proteomes" id="UP000472263">
    <property type="component" value="Chromosome 12"/>
</dbReference>
<dbReference type="SMART" id="SM00369">
    <property type="entry name" value="LRR_TYP"/>
    <property type="match status" value="6"/>
</dbReference>
<keyword evidence="2" id="KW-0677">Repeat</keyword>
<dbReference type="SUPFAM" id="SSF52047">
    <property type="entry name" value="RNI-like"/>
    <property type="match status" value="2"/>
</dbReference>
<keyword evidence="1" id="KW-0433">Leucine-rich repeat</keyword>
<sequence length="423" mass="46531">TETDPSCEELYIFYSLFRLGGCRLSESSCASLALALKSNPHLTELDLSKNKLQDSGVKLLSAGLESPNCRLETLRLIDCWLTESSCASLASTLKSNPHLTELDLSWNQLQDSGVELLSAGLESPNCRLETLRLRDCRLSESSCASLASALKSNPHLTELDLSWNQLQDSGVELLSAGLESPNCRLKTLRSDWPFAPYRAKAKMPLFPVPGWPALTLLKFIFYSSFRLRDCSLTESSCDSLASALKSNPHLTELDLRWNQLQDSGVKLLSALVESPNCSLKTLRSVEGLSESSCASLASALKSNPHLTELDLSENKLQDSGVKLLSAGLESPNCRLETLRLSDCWLSESSCASLASALKSNPHLTELDLSENQLLDSGVELLGPNGLRLWESDIYCGNSTERIEDTVIKVLVQLWIHKGFQYFL</sequence>
<reference evidence="3" key="2">
    <citation type="submission" date="2025-08" db="UniProtKB">
        <authorList>
            <consortium name="Ensembl"/>
        </authorList>
    </citation>
    <scope>IDENTIFICATION</scope>
</reference>